<keyword evidence="3" id="KW-1185">Reference proteome</keyword>
<keyword evidence="1" id="KW-0812">Transmembrane</keyword>
<dbReference type="RefSeq" id="WP_141005413.1">
    <property type="nucleotide sequence ID" value="NZ_BAAAOR010000014.1"/>
</dbReference>
<keyword evidence="1" id="KW-1133">Transmembrane helix</keyword>
<accession>A0ABN2A9R2</accession>
<evidence type="ECO:0000313" key="3">
    <source>
        <dbReference type="Proteomes" id="UP001500842"/>
    </source>
</evidence>
<feature type="transmembrane region" description="Helical" evidence="1">
    <location>
        <begin position="47"/>
        <end position="73"/>
    </location>
</feature>
<name>A0ABN2A9R2_9ACTN</name>
<dbReference type="Proteomes" id="UP001500842">
    <property type="component" value="Unassembled WGS sequence"/>
</dbReference>
<gene>
    <name evidence="2" type="ORF">GCM10009788_18680</name>
</gene>
<evidence type="ECO:0000256" key="1">
    <source>
        <dbReference type="SAM" id="Phobius"/>
    </source>
</evidence>
<dbReference type="Pfam" id="PF07332">
    <property type="entry name" value="Phage_holin_3_6"/>
    <property type="match status" value="1"/>
</dbReference>
<protein>
    <submittedName>
        <fullName evidence="2">Phage holin family protein</fullName>
    </submittedName>
</protein>
<reference evidence="2 3" key="1">
    <citation type="journal article" date="2019" name="Int. J. Syst. Evol. Microbiol.">
        <title>The Global Catalogue of Microorganisms (GCM) 10K type strain sequencing project: providing services to taxonomists for standard genome sequencing and annotation.</title>
        <authorList>
            <consortium name="The Broad Institute Genomics Platform"/>
            <consortium name="The Broad Institute Genome Sequencing Center for Infectious Disease"/>
            <person name="Wu L."/>
            <person name="Ma J."/>
        </authorList>
    </citation>
    <scope>NUCLEOTIDE SEQUENCE [LARGE SCALE GENOMIC DNA]</scope>
    <source>
        <strain evidence="2 3">JCM 14942</strain>
    </source>
</reference>
<feature type="transmembrane region" description="Helical" evidence="1">
    <location>
        <begin position="85"/>
        <end position="106"/>
    </location>
</feature>
<sequence>MAIEPLREEPTIGRLIKDAQTDFSTIMRKEIQLAKAELKVSVTAGGIGLGLIGAALFILVLAVIMLSVAIAYFIHWNGQGLDLHWAFLIVFGFYVLVALLLILLAIRRFKKVKAPERAIEQGREIPRALKGQA</sequence>
<proteinExistence type="predicted"/>
<evidence type="ECO:0000313" key="2">
    <source>
        <dbReference type="EMBL" id="GAA1514555.1"/>
    </source>
</evidence>
<keyword evidence="1" id="KW-0472">Membrane</keyword>
<dbReference type="InterPro" id="IPR009937">
    <property type="entry name" value="Phage_holin_3_6"/>
</dbReference>
<comment type="caution">
    <text evidence="2">The sequence shown here is derived from an EMBL/GenBank/DDBJ whole genome shotgun (WGS) entry which is preliminary data.</text>
</comment>
<organism evidence="2 3">
    <name type="scientific">Nocardioides humi</name>
    <dbReference type="NCBI Taxonomy" id="449461"/>
    <lineage>
        <taxon>Bacteria</taxon>
        <taxon>Bacillati</taxon>
        <taxon>Actinomycetota</taxon>
        <taxon>Actinomycetes</taxon>
        <taxon>Propionibacteriales</taxon>
        <taxon>Nocardioidaceae</taxon>
        <taxon>Nocardioides</taxon>
    </lineage>
</organism>
<dbReference type="EMBL" id="BAAAOR010000014">
    <property type="protein sequence ID" value="GAA1514555.1"/>
    <property type="molecule type" value="Genomic_DNA"/>
</dbReference>